<keyword evidence="2" id="KW-1185">Reference proteome</keyword>
<protein>
    <submittedName>
        <fullName evidence="1">Uncharacterized protein</fullName>
    </submittedName>
</protein>
<accession>A0A9Q3D4D5</accession>
<dbReference type="AlphaFoldDB" id="A0A9Q3D4D5"/>
<dbReference type="OrthoDB" id="2513953at2759"/>
<evidence type="ECO:0000313" key="2">
    <source>
        <dbReference type="Proteomes" id="UP000765509"/>
    </source>
</evidence>
<reference evidence="1" key="1">
    <citation type="submission" date="2021-03" db="EMBL/GenBank/DDBJ databases">
        <title>Draft genome sequence of rust myrtle Austropuccinia psidii MF-1, a brazilian biotype.</title>
        <authorList>
            <person name="Quecine M.C."/>
            <person name="Pachon D.M.R."/>
            <person name="Bonatelli M.L."/>
            <person name="Correr F.H."/>
            <person name="Franceschini L.M."/>
            <person name="Leite T.F."/>
            <person name="Margarido G.R.A."/>
            <person name="Almeida C.A."/>
            <person name="Ferrarezi J.A."/>
            <person name="Labate C.A."/>
        </authorList>
    </citation>
    <scope>NUCLEOTIDE SEQUENCE</scope>
    <source>
        <strain evidence="1">MF-1</strain>
    </source>
</reference>
<sequence length="90" mass="10015">MDVNLTERELFKLCASELLSNADATTNRDWNKINGKVVQLIIRTLHKDLLSSLSDRVTAKNTKALWNGINNRFSSQTIKIEAVLGSDGKA</sequence>
<dbReference type="EMBL" id="AVOT02013015">
    <property type="protein sequence ID" value="MBW0495292.1"/>
    <property type="molecule type" value="Genomic_DNA"/>
</dbReference>
<organism evidence="1 2">
    <name type="scientific">Austropuccinia psidii MF-1</name>
    <dbReference type="NCBI Taxonomy" id="1389203"/>
    <lineage>
        <taxon>Eukaryota</taxon>
        <taxon>Fungi</taxon>
        <taxon>Dikarya</taxon>
        <taxon>Basidiomycota</taxon>
        <taxon>Pucciniomycotina</taxon>
        <taxon>Pucciniomycetes</taxon>
        <taxon>Pucciniales</taxon>
        <taxon>Sphaerophragmiaceae</taxon>
        <taxon>Austropuccinia</taxon>
    </lineage>
</organism>
<name>A0A9Q3D4D5_9BASI</name>
<proteinExistence type="predicted"/>
<evidence type="ECO:0000313" key="1">
    <source>
        <dbReference type="EMBL" id="MBW0495292.1"/>
    </source>
</evidence>
<comment type="caution">
    <text evidence="1">The sequence shown here is derived from an EMBL/GenBank/DDBJ whole genome shotgun (WGS) entry which is preliminary data.</text>
</comment>
<gene>
    <name evidence="1" type="ORF">O181_035007</name>
</gene>
<dbReference type="Proteomes" id="UP000765509">
    <property type="component" value="Unassembled WGS sequence"/>
</dbReference>